<keyword evidence="2" id="KW-0479">Metal-binding</keyword>
<feature type="domain" description="4Fe-4S ferredoxin-type" evidence="5">
    <location>
        <begin position="50"/>
        <end position="81"/>
    </location>
</feature>
<dbReference type="InterPro" id="IPR050954">
    <property type="entry name" value="ET_IronSulfur_Cluster-Binding"/>
</dbReference>
<dbReference type="CDD" id="cd10553">
    <property type="entry name" value="PhsB_like"/>
    <property type="match status" value="1"/>
</dbReference>
<dbReference type="Pfam" id="PF12800">
    <property type="entry name" value="Fer4_4"/>
    <property type="match status" value="1"/>
</dbReference>
<dbReference type="AlphaFoldDB" id="A0AA41R7A4"/>
<protein>
    <submittedName>
        <fullName evidence="6">4Fe-4S dicluster domain-containing protein</fullName>
    </submittedName>
</protein>
<keyword evidence="7" id="KW-1185">Reference proteome</keyword>
<comment type="caution">
    <text evidence="6">The sequence shown here is derived from an EMBL/GenBank/DDBJ whole genome shotgun (WGS) entry which is preliminary data.</text>
</comment>
<dbReference type="InterPro" id="IPR017896">
    <property type="entry name" value="4Fe4S_Fe-S-bd"/>
</dbReference>
<dbReference type="Pfam" id="PF13247">
    <property type="entry name" value="Fer4_11"/>
    <property type="match status" value="1"/>
</dbReference>
<dbReference type="Proteomes" id="UP001165427">
    <property type="component" value="Unassembled WGS sequence"/>
</dbReference>
<evidence type="ECO:0000256" key="2">
    <source>
        <dbReference type="ARBA" id="ARBA00022723"/>
    </source>
</evidence>
<sequence length="171" mass="18979">MSDFYLFQDTRKCIGCHACEVQCKANKGLPPGPKPSQIVPVGPKMVGEHPRASFVFMHCFHCEKPWCVDACPTGAMQKREKDGIVFVEADLCVGCKACISACPWGAPQWHRESRKVVKCDFCMDRVDQGLQPACVTVCITHCLSFGESNAMTQVRRQRHARSVAALDDNAF</sequence>
<dbReference type="PANTHER" id="PTHR43177:SF3">
    <property type="entry name" value="PROTEIN NRFC HOMOLOG"/>
    <property type="match status" value="1"/>
</dbReference>
<dbReference type="RefSeq" id="WP_246912768.1">
    <property type="nucleotide sequence ID" value="NZ_JALJRB010000023.1"/>
</dbReference>
<proteinExistence type="predicted"/>
<keyword evidence="3" id="KW-0408">Iron</keyword>
<feature type="domain" description="4Fe-4S ferredoxin-type" evidence="5">
    <location>
        <begin position="4"/>
        <end position="34"/>
    </location>
</feature>
<dbReference type="InterPro" id="IPR017900">
    <property type="entry name" value="4Fe4S_Fe_S_CS"/>
</dbReference>
<dbReference type="PROSITE" id="PS00198">
    <property type="entry name" value="4FE4S_FER_1"/>
    <property type="match status" value="1"/>
</dbReference>
<keyword evidence="4" id="KW-0411">Iron-sulfur</keyword>
<accession>A0AA41R7A4</accession>
<gene>
    <name evidence="6" type="ORF">MRX98_16855</name>
</gene>
<dbReference type="PROSITE" id="PS51379">
    <property type="entry name" value="4FE4S_FER_2"/>
    <property type="match status" value="3"/>
</dbReference>
<feature type="domain" description="4Fe-4S ferredoxin-type" evidence="5">
    <location>
        <begin position="83"/>
        <end position="112"/>
    </location>
</feature>
<evidence type="ECO:0000313" key="7">
    <source>
        <dbReference type="Proteomes" id="UP001165427"/>
    </source>
</evidence>
<name>A0AA41R7A4_9BACT</name>
<organism evidence="6 7">
    <name type="scientific">Desulfatitalea alkaliphila</name>
    <dbReference type="NCBI Taxonomy" id="2929485"/>
    <lineage>
        <taxon>Bacteria</taxon>
        <taxon>Pseudomonadati</taxon>
        <taxon>Thermodesulfobacteriota</taxon>
        <taxon>Desulfobacteria</taxon>
        <taxon>Desulfobacterales</taxon>
        <taxon>Desulfosarcinaceae</taxon>
        <taxon>Desulfatitalea</taxon>
    </lineage>
</organism>
<evidence type="ECO:0000313" key="6">
    <source>
        <dbReference type="EMBL" id="MCJ8502256.1"/>
    </source>
</evidence>
<dbReference type="SUPFAM" id="SSF54862">
    <property type="entry name" value="4Fe-4S ferredoxins"/>
    <property type="match status" value="1"/>
</dbReference>
<dbReference type="Gene3D" id="3.30.70.20">
    <property type="match status" value="2"/>
</dbReference>
<evidence type="ECO:0000256" key="3">
    <source>
        <dbReference type="ARBA" id="ARBA00023004"/>
    </source>
</evidence>
<evidence type="ECO:0000256" key="4">
    <source>
        <dbReference type="ARBA" id="ARBA00023014"/>
    </source>
</evidence>
<reference evidence="6" key="1">
    <citation type="submission" date="2022-04" db="EMBL/GenBank/DDBJ databases">
        <title>Desulfatitalea alkaliphila sp. nov., a novel anaerobic sulfate-reducing bacterium isolated from terrestrial mud volcano, Taman Peninsula, Russia.</title>
        <authorList>
            <person name="Khomyakova M.A."/>
            <person name="Merkel A.Y."/>
            <person name="Slobodkin A.I."/>
        </authorList>
    </citation>
    <scope>NUCLEOTIDE SEQUENCE</scope>
    <source>
        <strain evidence="6">M08but</strain>
    </source>
</reference>
<dbReference type="GO" id="GO:0051539">
    <property type="term" value="F:4 iron, 4 sulfur cluster binding"/>
    <property type="evidence" value="ECO:0007669"/>
    <property type="project" value="UniProtKB-KW"/>
</dbReference>
<dbReference type="EMBL" id="JALJRB010000023">
    <property type="protein sequence ID" value="MCJ8502256.1"/>
    <property type="molecule type" value="Genomic_DNA"/>
</dbReference>
<dbReference type="PANTHER" id="PTHR43177">
    <property type="entry name" value="PROTEIN NRFC"/>
    <property type="match status" value="1"/>
</dbReference>
<keyword evidence="1" id="KW-0004">4Fe-4S</keyword>
<dbReference type="GO" id="GO:0046872">
    <property type="term" value="F:metal ion binding"/>
    <property type="evidence" value="ECO:0007669"/>
    <property type="project" value="UniProtKB-KW"/>
</dbReference>
<evidence type="ECO:0000256" key="1">
    <source>
        <dbReference type="ARBA" id="ARBA00022485"/>
    </source>
</evidence>
<evidence type="ECO:0000259" key="5">
    <source>
        <dbReference type="PROSITE" id="PS51379"/>
    </source>
</evidence>